<dbReference type="EMBL" id="JAACFV010000086">
    <property type="protein sequence ID" value="KAF7506496.1"/>
    <property type="molecule type" value="Genomic_DNA"/>
</dbReference>
<evidence type="ECO:0008006" key="4">
    <source>
        <dbReference type="Google" id="ProtNLM"/>
    </source>
</evidence>
<name>A0A8H7AG76_9EURO</name>
<organism evidence="2 3">
    <name type="scientific">Endocarpon pusillum</name>
    <dbReference type="NCBI Taxonomy" id="364733"/>
    <lineage>
        <taxon>Eukaryota</taxon>
        <taxon>Fungi</taxon>
        <taxon>Dikarya</taxon>
        <taxon>Ascomycota</taxon>
        <taxon>Pezizomycotina</taxon>
        <taxon>Eurotiomycetes</taxon>
        <taxon>Chaetothyriomycetidae</taxon>
        <taxon>Verrucariales</taxon>
        <taxon>Verrucariaceae</taxon>
        <taxon>Endocarpon</taxon>
    </lineage>
</organism>
<protein>
    <recommendedName>
        <fullName evidence="4">F-box domain-containing protein</fullName>
    </recommendedName>
</protein>
<evidence type="ECO:0000313" key="3">
    <source>
        <dbReference type="Proteomes" id="UP000606974"/>
    </source>
</evidence>
<gene>
    <name evidence="2" type="ORF">GJ744_011746</name>
</gene>
<comment type="caution">
    <text evidence="2">The sequence shown here is derived from an EMBL/GenBank/DDBJ whole genome shotgun (WGS) entry which is preliminary data.</text>
</comment>
<feature type="compositionally biased region" description="Low complexity" evidence="1">
    <location>
        <begin position="243"/>
        <end position="272"/>
    </location>
</feature>
<keyword evidence="3" id="KW-1185">Reference proteome</keyword>
<feature type="compositionally biased region" description="Polar residues" evidence="1">
    <location>
        <begin position="372"/>
        <end position="381"/>
    </location>
</feature>
<sequence>MVVFVDLDGDDEELQDIQHSLTHHALTSQHLQKLRIRDGQSDYQHDYNSGSSDRGNNQADIVERWNPNINSFSAALSCYPVVKSLSHHLDLNDLHSLSRTCRQFRSNLLQYHHQLLKQSLRCTHDSQPLLADILQQNASTSMTAAEITAVLEAIDFEFETVDVDRKILTGKIGKCATDLVAECRRCGVVVCRNCAVKPPSNSLLKGRYRRLCARCKEAPLWMHTLPVRGSNLQRYVSRSSEGVVSSSSTPRSFQTSVTASTTTTSTGNSYHSLTEAEPSSAFTAPAFEHSPCTCATRGVYLCQACGQSLRSADTTYQRVWTWRSRYSTHIGGLGTGMGEGDQGQKCGRGEDCLDAVESEVETDCSERPPSLYPSNSKATGSDSDRHIEERSAGYLRQEIEGIGGVVMKKLKQRVRIGATVWEHDDERASGKYLERESSGKERSWCGWCGRVVKGQRDREVHGDDCFMI</sequence>
<proteinExistence type="predicted"/>
<dbReference type="InterPro" id="IPR011011">
    <property type="entry name" value="Znf_FYVE_PHD"/>
</dbReference>
<reference evidence="2" key="1">
    <citation type="submission" date="2020-02" db="EMBL/GenBank/DDBJ databases">
        <authorList>
            <person name="Palmer J.M."/>
        </authorList>
    </citation>
    <scope>NUCLEOTIDE SEQUENCE</scope>
    <source>
        <strain evidence="2">EPUS1.4</strain>
        <tissue evidence="2">Thallus</tissue>
    </source>
</reference>
<dbReference type="AlphaFoldDB" id="A0A8H7AG76"/>
<dbReference type="OrthoDB" id="5288318at2759"/>
<dbReference type="SUPFAM" id="SSF57903">
    <property type="entry name" value="FYVE/PHD zinc finger"/>
    <property type="match status" value="1"/>
</dbReference>
<accession>A0A8H7AG76</accession>
<feature type="region of interest" description="Disordered" evidence="1">
    <location>
        <begin position="361"/>
        <end position="386"/>
    </location>
</feature>
<evidence type="ECO:0000313" key="2">
    <source>
        <dbReference type="EMBL" id="KAF7506496.1"/>
    </source>
</evidence>
<feature type="region of interest" description="Disordered" evidence="1">
    <location>
        <begin position="243"/>
        <end position="273"/>
    </location>
</feature>
<dbReference type="Proteomes" id="UP000606974">
    <property type="component" value="Unassembled WGS sequence"/>
</dbReference>
<evidence type="ECO:0000256" key="1">
    <source>
        <dbReference type="SAM" id="MobiDB-lite"/>
    </source>
</evidence>